<proteinExistence type="predicted"/>
<organism evidence="2 3">
    <name type="scientific">Serendipita indica (strain DSM 11827)</name>
    <name type="common">Root endophyte fungus</name>
    <name type="synonym">Piriformospora indica</name>
    <dbReference type="NCBI Taxonomy" id="1109443"/>
    <lineage>
        <taxon>Eukaryota</taxon>
        <taxon>Fungi</taxon>
        <taxon>Dikarya</taxon>
        <taxon>Basidiomycota</taxon>
        <taxon>Agaricomycotina</taxon>
        <taxon>Agaricomycetes</taxon>
        <taxon>Sebacinales</taxon>
        <taxon>Serendipitaceae</taxon>
        <taxon>Serendipita</taxon>
    </lineage>
</organism>
<dbReference type="EMBL" id="CAFZ01000111">
    <property type="protein sequence ID" value="CCA71233.1"/>
    <property type="molecule type" value="Genomic_DNA"/>
</dbReference>
<feature type="compositionally biased region" description="Polar residues" evidence="1">
    <location>
        <begin position="43"/>
        <end position="55"/>
    </location>
</feature>
<keyword evidence="3" id="KW-1185">Reference proteome</keyword>
<dbReference type="HOGENOM" id="CLU_523881_0_0_1"/>
<comment type="caution">
    <text evidence="2">The sequence shown here is derived from an EMBL/GenBank/DDBJ whole genome shotgun (WGS) entry which is preliminary data.</text>
</comment>
<dbReference type="OrthoDB" id="9451547at2759"/>
<protein>
    <submittedName>
        <fullName evidence="2">Uncharacterized protein</fullName>
    </submittedName>
</protein>
<dbReference type="eggNOG" id="ENOG502S7W9">
    <property type="taxonomic scope" value="Eukaryota"/>
</dbReference>
<feature type="compositionally biased region" description="Polar residues" evidence="1">
    <location>
        <begin position="508"/>
        <end position="520"/>
    </location>
</feature>
<name>G4TIT8_SERID</name>
<feature type="compositionally biased region" description="Polar residues" evidence="1">
    <location>
        <begin position="345"/>
        <end position="362"/>
    </location>
</feature>
<evidence type="ECO:0000313" key="2">
    <source>
        <dbReference type="EMBL" id="CCA71233.1"/>
    </source>
</evidence>
<dbReference type="STRING" id="1109443.G4TIT8"/>
<evidence type="ECO:0000256" key="1">
    <source>
        <dbReference type="SAM" id="MobiDB-lite"/>
    </source>
</evidence>
<dbReference type="AlphaFoldDB" id="G4TIT8"/>
<feature type="region of interest" description="Disordered" evidence="1">
    <location>
        <begin position="22"/>
        <end position="63"/>
    </location>
</feature>
<dbReference type="InParanoid" id="G4TIT8"/>
<dbReference type="Proteomes" id="UP000007148">
    <property type="component" value="Unassembled WGS sequence"/>
</dbReference>
<gene>
    <name evidence="2" type="ORF">PIIN_05171</name>
</gene>
<feature type="region of interest" description="Disordered" evidence="1">
    <location>
        <begin position="453"/>
        <end position="520"/>
    </location>
</feature>
<accession>G4TIT8</accession>
<sequence length="520" mass="57052">MMDEFKVAAHSFNHLLSPASAMLSSSGPSISRPRPPARPRKSLNTTNNDNKVSETPSPPPPPYQIAPEILNGAVPLHKRNLSLCSVSGNVDASVAATAQMLGLELDAVNPDNEIDRAQTEQYLRDKSKEELEKLLIKAEAVIRARENGASVKNMQTRVFLTDESHVVFTELGVAAAVGKQLLETNLSLRQRHASILARTSPMAPIGDAGPPHTLTEDLTTPPRSPIISPTLLHPARTPNQIHTRRLSTSPSQLAILSSQNEDLIQALAKLQDDTSAANLEGKQKLRKLEKEIAGLRTELEHSHQMNDELKERIDKVQTEHEQKKDAQKQEREAKILERRLAATHVNESPSFPNFAPTSNTPTPKKATSGARVSDERPNLVSFPSSDGEEITPPVASGPSKELVILEKLLAKIEELENANREIIKRHQETDSRLRAVTTQSDALQRVYENLEEEIDADDEDGTFSADQSPVRADGLLHPGVLKPNQSLRDRGSPVSSTRELEPLPTLNGKPSQGLDTESLR</sequence>
<feature type="region of interest" description="Disordered" evidence="1">
    <location>
        <begin position="344"/>
        <end position="396"/>
    </location>
</feature>
<reference evidence="2 3" key="1">
    <citation type="journal article" date="2011" name="PLoS Pathog.">
        <title>Endophytic Life Strategies Decoded by Genome and Transcriptome Analyses of the Mutualistic Root Symbiont Piriformospora indica.</title>
        <authorList>
            <person name="Zuccaro A."/>
            <person name="Lahrmann U."/>
            <person name="Guldener U."/>
            <person name="Langen G."/>
            <person name="Pfiffi S."/>
            <person name="Biedenkopf D."/>
            <person name="Wong P."/>
            <person name="Samans B."/>
            <person name="Grimm C."/>
            <person name="Basiewicz M."/>
            <person name="Murat C."/>
            <person name="Martin F."/>
            <person name="Kogel K.H."/>
        </authorList>
    </citation>
    <scope>NUCLEOTIDE SEQUENCE [LARGE SCALE GENOMIC DNA]</scope>
    <source>
        <strain evidence="2 3">DSM 11827</strain>
    </source>
</reference>
<feature type="compositionally biased region" description="Low complexity" evidence="1">
    <location>
        <begin position="22"/>
        <end position="32"/>
    </location>
</feature>
<evidence type="ECO:0000313" key="3">
    <source>
        <dbReference type="Proteomes" id="UP000007148"/>
    </source>
</evidence>